<dbReference type="GO" id="GO:0004553">
    <property type="term" value="F:hydrolase activity, hydrolyzing O-glycosyl compounds"/>
    <property type="evidence" value="ECO:0007669"/>
    <property type="project" value="TreeGrafter"/>
</dbReference>
<organism evidence="2 3">
    <name type="scientific">Cohnella ginsengisoli</name>
    <dbReference type="NCBI Taxonomy" id="425004"/>
    <lineage>
        <taxon>Bacteria</taxon>
        <taxon>Bacillati</taxon>
        <taxon>Bacillota</taxon>
        <taxon>Bacilli</taxon>
        <taxon>Bacillales</taxon>
        <taxon>Paenibacillaceae</taxon>
        <taxon>Cohnella</taxon>
    </lineage>
</organism>
<accession>A0A9X4KI83</accession>
<name>A0A9X4KI83_9BACL</name>
<dbReference type="Pfam" id="PF00723">
    <property type="entry name" value="Glyco_hydro_15"/>
    <property type="match status" value="1"/>
</dbReference>
<dbReference type="EMBL" id="JAPDHZ010000003">
    <property type="protein sequence ID" value="MDG0792491.1"/>
    <property type="molecule type" value="Genomic_DNA"/>
</dbReference>
<comment type="caution">
    <text evidence="2">The sequence shown here is derived from an EMBL/GenBank/DDBJ whole genome shotgun (WGS) entry which is preliminary data.</text>
</comment>
<dbReference type="AlphaFoldDB" id="A0A9X4KI83"/>
<feature type="domain" description="GH15-like" evidence="1">
    <location>
        <begin position="78"/>
        <end position="396"/>
    </location>
</feature>
<dbReference type="PANTHER" id="PTHR31616:SF0">
    <property type="entry name" value="GLUCAN 1,4-ALPHA-GLUCOSIDASE"/>
    <property type="match status" value="1"/>
</dbReference>
<gene>
    <name evidence="2" type="ORF">OMP38_17620</name>
</gene>
<evidence type="ECO:0000259" key="1">
    <source>
        <dbReference type="Pfam" id="PF00723"/>
    </source>
</evidence>
<dbReference type="InterPro" id="IPR012341">
    <property type="entry name" value="6hp_glycosidase-like_sf"/>
</dbReference>
<sequence>MQPDGSLVWHFADVAPGETVSMPVYIAAGATQSEALEVMAVAKAKRAEDWRAETEAYWHAYLKAAGPCPAGADAEIAEAYERSLLTFRLMADKETGSLLAAPEPDETFSRCGGYAYCWGRDAAFITTALNKAGLTGVSEKFYDWTLTAQEPDGSWQQRHYHDGSLAPSWGLQIDEGASILWGMWQLYEQTGDRGFAERMWPAISRGAVFLASFIDEKTGLPLPSMDLWEERKGEHTYSASAVCGGLRAAAAFGRLMGHEVSAAHWEKIAAGIASAIASRCWNEAEGSFYRGLHLSVDAGRFASAAALGVSGAASRDAKGYERFTLDVDPIVDISLLGVSVPFAVLPADHDYMRRTADAIERKLTVPGVGGIKRYEDDGYIGGNPWILTTLWLAQYRVQNGQFAKARELLQWALDHRTETGLLPEQADRDTGAPAWIVPLTWSHAMFVLTVSMLAEAGYWSGNR</sequence>
<dbReference type="PANTHER" id="PTHR31616">
    <property type="entry name" value="TREHALASE"/>
    <property type="match status" value="1"/>
</dbReference>
<dbReference type="SUPFAM" id="SSF48208">
    <property type="entry name" value="Six-hairpin glycosidases"/>
    <property type="match status" value="1"/>
</dbReference>
<reference evidence="2 3" key="1">
    <citation type="submission" date="2022-10" db="EMBL/GenBank/DDBJ databases">
        <title>Comparative genomic analysis of Cohnella hashimotonis sp. nov., isolated from the International Space Station.</title>
        <authorList>
            <person name="Simpson A."/>
            <person name="Venkateswaran K."/>
        </authorList>
    </citation>
    <scope>NUCLEOTIDE SEQUENCE [LARGE SCALE GENOMIC DNA]</scope>
    <source>
        <strain evidence="2 3">DSM 18997</strain>
    </source>
</reference>
<dbReference type="InterPro" id="IPR011613">
    <property type="entry name" value="GH15-like"/>
</dbReference>
<dbReference type="InterPro" id="IPR008928">
    <property type="entry name" value="6-hairpin_glycosidase_sf"/>
</dbReference>
<proteinExistence type="predicted"/>
<keyword evidence="2" id="KW-0378">Hydrolase</keyword>
<evidence type="ECO:0000313" key="3">
    <source>
        <dbReference type="Proteomes" id="UP001153387"/>
    </source>
</evidence>
<evidence type="ECO:0000313" key="2">
    <source>
        <dbReference type="EMBL" id="MDG0792491.1"/>
    </source>
</evidence>
<dbReference type="Proteomes" id="UP001153387">
    <property type="component" value="Unassembled WGS sequence"/>
</dbReference>
<protein>
    <submittedName>
        <fullName evidence="2">Glycoside hydrolase family 15 protein</fullName>
    </submittedName>
</protein>
<dbReference type="Gene3D" id="1.50.10.10">
    <property type="match status" value="1"/>
</dbReference>
<keyword evidence="3" id="KW-1185">Reference proteome</keyword>
<dbReference type="GO" id="GO:0005975">
    <property type="term" value="P:carbohydrate metabolic process"/>
    <property type="evidence" value="ECO:0007669"/>
    <property type="project" value="InterPro"/>
</dbReference>
<dbReference type="RefSeq" id="WP_277566288.1">
    <property type="nucleotide sequence ID" value="NZ_JAPDHZ010000003.1"/>
</dbReference>